<feature type="region of interest" description="Disordered" evidence="1">
    <location>
        <begin position="1"/>
        <end position="20"/>
    </location>
</feature>
<evidence type="ECO:0000256" key="1">
    <source>
        <dbReference type="SAM" id="MobiDB-lite"/>
    </source>
</evidence>
<dbReference type="OMA" id="HTCFRIA"/>
<dbReference type="InParanoid" id="A0A084QV77"/>
<name>A0A084QV77_STAC4</name>
<dbReference type="HOGENOM" id="CLU_058472_0_0_1"/>
<keyword evidence="3" id="KW-1185">Reference proteome</keyword>
<proteinExistence type="predicted"/>
<sequence>MSSRVARENLSQGAADNAGDDAASTLAAVQGLLDSKRGEKLSSGKQSDVRHHLLPFAAAIQSRNGSTLPLVVDSGMKLVRRFFDFDPQSTWTTVREDGLPCFGNTNQLGRFVKQVDGSKQSTGAILSVRLLRNHAHKSLTADAEKLGKQESKEKKKKKLETSEDGLEDLGGLFSSPIQALVPSRTVA</sequence>
<protein>
    <submittedName>
        <fullName evidence="2">Uncharacterized protein</fullName>
    </submittedName>
</protein>
<evidence type="ECO:0000313" key="3">
    <source>
        <dbReference type="Proteomes" id="UP000028524"/>
    </source>
</evidence>
<organism evidence="2 3">
    <name type="scientific">Stachybotrys chlorohalonatus (strain IBT 40285)</name>
    <dbReference type="NCBI Taxonomy" id="1283841"/>
    <lineage>
        <taxon>Eukaryota</taxon>
        <taxon>Fungi</taxon>
        <taxon>Dikarya</taxon>
        <taxon>Ascomycota</taxon>
        <taxon>Pezizomycotina</taxon>
        <taxon>Sordariomycetes</taxon>
        <taxon>Hypocreomycetidae</taxon>
        <taxon>Hypocreales</taxon>
        <taxon>Stachybotryaceae</taxon>
        <taxon>Stachybotrys</taxon>
    </lineage>
</organism>
<evidence type="ECO:0000313" key="2">
    <source>
        <dbReference type="EMBL" id="KFA67862.1"/>
    </source>
</evidence>
<feature type="region of interest" description="Disordered" evidence="1">
    <location>
        <begin position="142"/>
        <end position="171"/>
    </location>
</feature>
<dbReference type="Proteomes" id="UP000028524">
    <property type="component" value="Unassembled WGS sequence"/>
</dbReference>
<feature type="compositionally biased region" description="Basic and acidic residues" evidence="1">
    <location>
        <begin position="142"/>
        <end position="153"/>
    </location>
</feature>
<dbReference type="EMBL" id="KL660084">
    <property type="protein sequence ID" value="KFA67862.1"/>
    <property type="molecule type" value="Genomic_DNA"/>
</dbReference>
<dbReference type="AlphaFoldDB" id="A0A084QV77"/>
<gene>
    <name evidence="2" type="ORF">S40285_08777</name>
</gene>
<accession>A0A084QV77</accession>
<dbReference type="OrthoDB" id="4669781at2759"/>
<dbReference type="STRING" id="1283841.A0A084QV77"/>
<reference evidence="2 3" key="1">
    <citation type="journal article" date="2014" name="BMC Genomics">
        <title>Comparative genome sequencing reveals chemotype-specific gene clusters in the toxigenic black mold Stachybotrys.</title>
        <authorList>
            <person name="Semeiks J."/>
            <person name="Borek D."/>
            <person name="Otwinowski Z."/>
            <person name="Grishin N.V."/>
        </authorList>
    </citation>
    <scope>NUCLEOTIDE SEQUENCE [LARGE SCALE GENOMIC DNA]</scope>
    <source>
        <strain evidence="2 3">IBT 40285</strain>
    </source>
</reference>